<name>A0A2K9YDI2_CLAUC</name>
<protein>
    <recommendedName>
        <fullName evidence="4">Kelch repeat protein</fullName>
    </recommendedName>
</protein>
<dbReference type="PANTHER" id="PTHR23244:SF490">
    <property type="entry name" value="KELCH REPEAT PROTEIN"/>
    <property type="match status" value="1"/>
</dbReference>
<feature type="region of interest" description="Disordered" evidence="1">
    <location>
        <begin position="547"/>
        <end position="587"/>
    </location>
</feature>
<feature type="compositionally biased region" description="Pro residues" evidence="1">
    <location>
        <begin position="571"/>
        <end position="582"/>
    </location>
</feature>
<dbReference type="AlphaFoldDB" id="A0A2K9YDI2"/>
<feature type="transmembrane region" description="Helical" evidence="2">
    <location>
        <begin position="589"/>
        <end position="614"/>
    </location>
</feature>
<evidence type="ECO:0000256" key="2">
    <source>
        <dbReference type="SAM" id="Phobius"/>
    </source>
</evidence>
<dbReference type="SUPFAM" id="SSF50965">
    <property type="entry name" value="Galactose oxidase, central domain"/>
    <property type="match status" value="1"/>
</dbReference>
<dbReference type="InterPro" id="IPR011043">
    <property type="entry name" value="Gal_Oxase/kelch_b-propeller"/>
</dbReference>
<keyword evidence="2" id="KW-0472">Membrane</keyword>
<dbReference type="EMBL" id="MG777472">
    <property type="protein sequence ID" value="AUW30765.1"/>
    <property type="molecule type" value="Genomic_DNA"/>
</dbReference>
<evidence type="ECO:0000256" key="1">
    <source>
        <dbReference type="SAM" id="MobiDB-lite"/>
    </source>
</evidence>
<organism evidence="3">
    <name type="scientific">Cladonia uncialis subsp. uncialis</name>
    <dbReference type="NCBI Taxonomy" id="180999"/>
    <lineage>
        <taxon>Eukaryota</taxon>
        <taxon>Fungi</taxon>
        <taxon>Dikarya</taxon>
        <taxon>Ascomycota</taxon>
        <taxon>Pezizomycotina</taxon>
        <taxon>Lecanoromycetes</taxon>
        <taxon>OSLEUM clade</taxon>
        <taxon>Lecanoromycetidae</taxon>
        <taxon>Lecanorales</taxon>
        <taxon>Lecanorineae</taxon>
        <taxon>Cladoniaceae</taxon>
        <taxon>Cladonia</taxon>
    </lineage>
</organism>
<feature type="compositionally biased region" description="Low complexity" evidence="1">
    <location>
        <begin position="547"/>
        <end position="558"/>
    </location>
</feature>
<reference evidence="3" key="1">
    <citation type="submission" date="2017-12" db="EMBL/GenBank/DDBJ databases">
        <title>Genome Sequencing Reveals a Rich Biosynthetic Potential.</title>
        <authorList>
            <person name="Bertrand R.L."/>
            <person name="Abdel-Hameed M.E."/>
            <person name="Sorensen J.L."/>
        </authorList>
    </citation>
    <scope>NUCLEOTIDE SEQUENCE</scope>
</reference>
<keyword evidence="2" id="KW-0812">Transmembrane</keyword>
<dbReference type="Gene3D" id="2.120.10.80">
    <property type="entry name" value="Kelch-type beta propeller"/>
    <property type="match status" value="1"/>
</dbReference>
<evidence type="ECO:0000313" key="3">
    <source>
        <dbReference type="EMBL" id="AUW30765.1"/>
    </source>
</evidence>
<keyword evidence="2" id="KW-1133">Transmembrane helix</keyword>
<evidence type="ECO:0008006" key="4">
    <source>
        <dbReference type="Google" id="ProtNLM"/>
    </source>
</evidence>
<accession>A0A2K9YDI2</accession>
<proteinExistence type="predicted"/>
<dbReference type="PANTHER" id="PTHR23244">
    <property type="entry name" value="KELCH REPEAT DOMAIN"/>
    <property type="match status" value="1"/>
</dbReference>
<sequence>MSGSHGGHDPLTVSHVALDFFQLATFYMNLFWPAAINLYALLRLESAQFIFCGCSPRHPALFEITDLQVTCLPVLQPSLNHSSALSTAILTMGVWPRWKAVRVAGDHTSPQQKRKEASSCSPIGQSTSGFYHHRGFQNSVVVGKYLWIHGGEITTWNCTGAGGGSESEDALGNITTFPNLSSSWTNATVELTSTHSDAPALIAQALWVDPSGKSFYAFDGGISYSIALSAQPPTPPNELWQFNPSGMSGNWSLVDTPAWSNFTTLIRGYKGIYTSGAGMGFALGGLENSATNNAIEDESSSQISGMVMYNITSGDWYNVSASGYTYDGVAQNGVAHFVPSFGPAGLLFVFGGRVANSILPGTDSVSIFDPISQQWSSQEVSGAKPSSALSPCVVGAQGDNNTYEIFLYGGLAKDTNDTVAQGAVYVLSLPAFNWQKQNITPEYGRWLHSCNVIGNRQMVSIGGLVTDISLEVTSDALISNTNNNLPDPWLQGIGIFDLTAMEWKEEYDPAAAPYVTPDAVKAFYQRNGRGPASWSNGVVQAWFTETTSNHTDPSSTPSTPRPGSPTLQPGYPTPRPGLPGSPRPSENNIGAIAGGTIGGAAALALIALLVCFLLRFRPRRDRLAVPPSDTEYRKPELENNCNSSIPGVICHLAEMQGVNDPIEMAGIDVPIEMPGKGVLRTELPS</sequence>
<dbReference type="InterPro" id="IPR015915">
    <property type="entry name" value="Kelch-typ_b-propeller"/>
</dbReference>